<dbReference type="GO" id="GO:0051603">
    <property type="term" value="P:proteolysis involved in protein catabolic process"/>
    <property type="evidence" value="ECO:0007669"/>
    <property type="project" value="TreeGrafter"/>
</dbReference>
<evidence type="ECO:0000313" key="1">
    <source>
        <dbReference type="EMBL" id="CAH1416760.1"/>
    </source>
</evidence>
<dbReference type="GO" id="GO:0005759">
    <property type="term" value="C:mitochondrial matrix"/>
    <property type="evidence" value="ECO:0007669"/>
    <property type="project" value="TreeGrafter"/>
</dbReference>
<reference evidence="1 2" key="1">
    <citation type="submission" date="2022-01" db="EMBL/GenBank/DDBJ databases">
        <authorList>
            <person name="Xiong W."/>
            <person name="Schranz E."/>
        </authorList>
    </citation>
    <scope>NUCLEOTIDE SEQUENCE [LARGE SCALE GENOMIC DNA]</scope>
</reference>
<proteinExistence type="predicted"/>
<evidence type="ECO:0000313" key="2">
    <source>
        <dbReference type="Proteomes" id="UP001157418"/>
    </source>
</evidence>
<organism evidence="1 2">
    <name type="scientific">Lactuca virosa</name>
    <dbReference type="NCBI Taxonomy" id="75947"/>
    <lineage>
        <taxon>Eukaryota</taxon>
        <taxon>Viridiplantae</taxon>
        <taxon>Streptophyta</taxon>
        <taxon>Embryophyta</taxon>
        <taxon>Tracheophyta</taxon>
        <taxon>Spermatophyta</taxon>
        <taxon>Magnoliopsida</taxon>
        <taxon>eudicotyledons</taxon>
        <taxon>Gunneridae</taxon>
        <taxon>Pentapetalae</taxon>
        <taxon>asterids</taxon>
        <taxon>campanulids</taxon>
        <taxon>Asterales</taxon>
        <taxon>Asteraceae</taxon>
        <taxon>Cichorioideae</taxon>
        <taxon>Cichorieae</taxon>
        <taxon>Lactucinae</taxon>
        <taxon>Lactuca</taxon>
    </lineage>
</organism>
<dbReference type="GO" id="GO:0016887">
    <property type="term" value="F:ATP hydrolysis activity"/>
    <property type="evidence" value="ECO:0007669"/>
    <property type="project" value="TreeGrafter"/>
</dbReference>
<accession>A0AAU9M427</accession>
<name>A0AAU9M427_9ASTR</name>
<dbReference type="Proteomes" id="UP001157418">
    <property type="component" value="Unassembled WGS sequence"/>
</dbReference>
<dbReference type="EMBL" id="CAKMRJ010000002">
    <property type="protein sequence ID" value="CAH1416760.1"/>
    <property type="molecule type" value="Genomic_DNA"/>
</dbReference>
<gene>
    <name evidence="1" type="ORF">LVIROSA_LOCUS4505</name>
</gene>
<dbReference type="PANTHER" id="PTHR48102:SF6">
    <property type="entry name" value="CLP PROTEASE REGULATORY SUBUNIT CLPX1, MITOCHONDRIAL"/>
    <property type="match status" value="1"/>
</dbReference>
<protein>
    <recommendedName>
        <fullName evidence="3">DNA helicase</fullName>
    </recommendedName>
</protein>
<comment type="caution">
    <text evidence="1">The sequence shown here is derived from an EMBL/GenBank/DDBJ whole genome shotgun (WGS) entry which is preliminary data.</text>
</comment>
<dbReference type="InterPro" id="IPR050052">
    <property type="entry name" value="ATP-dep_Clp_protease_ClpX"/>
</dbReference>
<dbReference type="PANTHER" id="PTHR48102">
    <property type="entry name" value="ATP-DEPENDENT CLP PROTEASE ATP-BINDING SUBUNIT CLPX-LIKE, MITOCHONDRIAL-RELATED"/>
    <property type="match status" value="1"/>
</dbReference>
<keyword evidence="2" id="KW-1185">Reference proteome</keyword>
<evidence type="ECO:0008006" key="3">
    <source>
        <dbReference type="Google" id="ProtNLM"/>
    </source>
</evidence>
<sequence length="149" mass="16651">MLAERRNKVMMLVRAEQDEGVEEDESVKIIRDVYVNVPEKGAQKHPRGDNIQVGSSDLITYGLIPEFVVRFPILDNLLALTNPQLVQVLTDPKNVLGKQYNKLYQMNVIPDERTCKDLIDDATNVDRVADGGAKAEMEVEAELPSIAAM</sequence>
<dbReference type="AlphaFoldDB" id="A0AAU9M427"/>
<dbReference type="GO" id="GO:0005524">
    <property type="term" value="F:ATP binding"/>
    <property type="evidence" value="ECO:0007669"/>
    <property type="project" value="TreeGrafter"/>
</dbReference>